<dbReference type="PANTHER" id="PTHR34825">
    <property type="entry name" value="CONSERVED PROTEIN, WITH A WEAK D-GALACTARATE DEHYDRATASE/ALTRONATE HYDROLASE DOMAIN"/>
    <property type="match status" value="1"/>
</dbReference>
<dbReference type="EMBL" id="QRYW01000070">
    <property type="protein sequence ID" value="RGV17547.1"/>
    <property type="molecule type" value="Genomic_DNA"/>
</dbReference>
<sequence length="521" mass="60758">MGDKIYPIGIQNFEKIRNEGYYYVDKTALIYRLVKTGSYYFLSRPRRFGKSLLISTLEAYFLGKKELFEGLAMAQLEKNWIRRPVLHLDLNIGKYDAPDSLDKILEEALSKWEITYGTGVGETTLALRFKGIVERASQQSGQRVAILVDEYDKPLLQAIGNKELQSAYRNTLKPFYGVLKTMDGYIQFAMLTGVTKFGKVSVFSDLNNLIDISMDARYVALCGITGKEIQDNFEEDLHELAEAQKMTYEEAKAELKACYDGYHFVEDSEGIYNPFSLLNTFFKMKFGSYWFETGTPTYLVELLRRYHYDLERMANEETNSDVLNSIYGDEQPIPVIFQSGYLTIKGYDKRFDLYRLGFPNKEVEEGFIKFLMPFYTRFNKIEVPFEIQQFTREIEMGQPDAFFRRLRSFFADTPYEVATDLERHYQNVLFIVFKLVGFYTETEYRTAEGRVDLVVKTSDYIYVMEFKLNGTAEEALQQINDKRYALPFEADRRKVFKIGVNFSAKTRNIEKWLIEVSENVL</sequence>
<proteinExistence type="predicted"/>
<dbReference type="EMBL" id="QSCO01000048">
    <property type="protein sequence ID" value="RGY02223.1"/>
    <property type="molecule type" value="Genomic_DNA"/>
</dbReference>
<name>A0A1Y3Y6K5_9BACT</name>
<dbReference type="Proteomes" id="UP000284243">
    <property type="component" value="Unassembled WGS sequence"/>
</dbReference>
<dbReference type="EMBL" id="QRYC01000033">
    <property type="protein sequence ID" value="RGU54339.1"/>
    <property type="molecule type" value="Genomic_DNA"/>
</dbReference>
<evidence type="ECO:0000313" key="7">
    <source>
        <dbReference type="Proteomes" id="UP000284243"/>
    </source>
</evidence>
<keyword evidence="2" id="KW-0067">ATP-binding</keyword>
<comment type="caution">
    <text evidence="3">The sequence shown here is derived from an EMBL/GenBank/DDBJ whole genome shotgun (WGS) entry which is preliminary data.</text>
</comment>
<dbReference type="Pfam" id="PF09820">
    <property type="entry name" value="AAA-ATPase_like"/>
    <property type="match status" value="1"/>
</dbReference>
<evidence type="ECO:0000313" key="3">
    <source>
        <dbReference type="EMBL" id="RGU54339.1"/>
    </source>
</evidence>
<keyword evidence="2" id="KW-0547">Nucleotide-binding</keyword>
<dbReference type="Proteomes" id="UP001199750">
    <property type="component" value="Unassembled WGS sequence"/>
</dbReference>
<dbReference type="InterPro" id="IPR012547">
    <property type="entry name" value="PDDEXK_9"/>
</dbReference>
<dbReference type="GO" id="GO:0005524">
    <property type="term" value="F:ATP binding"/>
    <property type="evidence" value="ECO:0007669"/>
    <property type="project" value="UniProtKB-KW"/>
</dbReference>
<reference evidence="6 7" key="1">
    <citation type="submission" date="2018-08" db="EMBL/GenBank/DDBJ databases">
        <title>A genome reference for cultivated species of the human gut microbiota.</title>
        <authorList>
            <person name="Zou Y."/>
            <person name="Xue W."/>
            <person name="Luo G."/>
        </authorList>
    </citation>
    <scope>NUCLEOTIDE SEQUENCE [LARGE SCALE GENOMIC DNA]</scope>
    <source>
        <strain evidence="4 6">AF14-6AC</strain>
        <strain evidence="3 7">AF16-14</strain>
        <strain evidence="5 8">OF03-11</strain>
    </source>
</reference>
<evidence type="ECO:0000313" key="6">
    <source>
        <dbReference type="Proteomes" id="UP000283426"/>
    </source>
</evidence>
<evidence type="ECO:0000313" key="8">
    <source>
        <dbReference type="Proteomes" id="UP000284434"/>
    </source>
</evidence>
<dbReference type="Proteomes" id="UP000283426">
    <property type="component" value="Unassembled WGS sequence"/>
</dbReference>
<evidence type="ECO:0000259" key="1">
    <source>
        <dbReference type="Pfam" id="PF09820"/>
    </source>
</evidence>
<dbReference type="GeneID" id="61274951"/>
<evidence type="ECO:0000313" key="2">
    <source>
        <dbReference type="EMBL" id="MCG4962225.1"/>
    </source>
</evidence>
<dbReference type="Pfam" id="PF08011">
    <property type="entry name" value="PDDEXK_9"/>
    <property type="match status" value="1"/>
</dbReference>
<dbReference type="InterPro" id="IPR018631">
    <property type="entry name" value="AAA-ATPase-like_dom"/>
</dbReference>
<protein>
    <submittedName>
        <fullName evidence="3">AAA family ATPase</fullName>
    </submittedName>
    <submittedName>
        <fullName evidence="2">ATP-binding protein</fullName>
    </submittedName>
</protein>
<organism evidence="3 7">
    <name type="scientific">Odoribacter splanchnicus</name>
    <dbReference type="NCBI Taxonomy" id="28118"/>
    <lineage>
        <taxon>Bacteria</taxon>
        <taxon>Pseudomonadati</taxon>
        <taxon>Bacteroidota</taxon>
        <taxon>Bacteroidia</taxon>
        <taxon>Bacteroidales</taxon>
        <taxon>Odoribacteraceae</taxon>
        <taxon>Odoribacter</taxon>
    </lineage>
</organism>
<dbReference type="EMBL" id="JAKNDN010000065">
    <property type="protein sequence ID" value="MCG4962225.1"/>
    <property type="molecule type" value="Genomic_DNA"/>
</dbReference>
<dbReference type="PANTHER" id="PTHR34825:SF1">
    <property type="entry name" value="AAA-ATPASE-LIKE DOMAIN-CONTAINING PROTEIN"/>
    <property type="match status" value="1"/>
</dbReference>
<accession>A0A1Y3Y6K5</accession>
<dbReference type="Proteomes" id="UP000284434">
    <property type="component" value="Unassembled WGS sequence"/>
</dbReference>
<dbReference type="OMA" id="TRNIDCW"/>
<dbReference type="AlphaFoldDB" id="A0A1Y3Y6K5"/>
<evidence type="ECO:0000313" key="4">
    <source>
        <dbReference type="EMBL" id="RGV17547.1"/>
    </source>
</evidence>
<feature type="domain" description="AAA-ATPase-like" evidence="1">
    <location>
        <begin position="7"/>
        <end position="203"/>
    </location>
</feature>
<gene>
    <name evidence="4" type="ORF">DWW24_21215</name>
    <name evidence="3" type="ORF">DWW57_16645</name>
    <name evidence="5" type="ORF">DXA53_19675</name>
    <name evidence="2" type="ORF">L0P03_20620</name>
</gene>
<dbReference type="RefSeq" id="WP_013611941.1">
    <property type="nucleotide sequence ID" value="NZ_BAABYK010000001.1"/>
</dbReference>
<evidence type="ECO:0000313" key="5">
    <source>
        <dbReference type="EMBL" id="RGY02223.1"/>
    </source>
</evidence>
<reference evidence="2" key="2">
    <citation type="submission" date="2022-01" db="EMBL/GenBank/DDBJ databases">
        <title>Collection of gut derived symbiotic bacterial strains cultured from healthy donors.</title>
        <authorList>
            <person name="Lin H."/>
            <person name="Kohout C."/>
            <person name="Waligurski E."/>
            <person name="Pamer E.G."/>
        </authorList>
    </citation>
    <scope>NUCLEOTIDE SEQUENCE</scope>
    <source>
        <strain evidence="2">DFI.1.149</strain>
    </source>
</reference>